<name>A0A8J4UDC8_CLAMG</name>
<feature type="compositionally biased region" description="Basic and acidic residues" evidence="1">
    <location>
        <begin position="33"/>
        <end position="42"/>
    </location>
</feature>
<feature type="compositionally biased region" description="Basic and acidic residues" evidence="1">
    <location>
        <begin position="1"/>
        <end position="11"/>
    </location>
</feature>
<accession>A0A8J4UDC8</accession>
<feature type="non-terminal residue" evidence="2">
    <location>
        <position position="50"/>
    </location>
</feature>
<dbReference type="EMBL" id="QNUK01000045">
    <property type="protein sequence ID" value="KAF5905438.1"/>
    <property type="molecule type" value="Genomic_DNA"/>
</dbReference>
<evidence type="ECO:0000313" key="2">
    <source>
        <dbReference type="EMBL" id="KAF5905438.1"/>
    </source>
</evidence>
<dbReference type="AlphaFoldDB" id="A0A8J4UDC8"/>
<dbReference type="Proteomes" id="UP000727407">
    <property type="component" value="Unassembled WGS sequence"/>
</dbReference>
<gene>
    <name evidence="2" type="ORF">DAT39_004881</name>
</gene>
<evidence type="ECO:0000256" key="1">
    <source>
        <dbReference type="SAM" id="MobiDB-lite"/>
    </source>
</evidence>
<feature type="region of interest" description="Disordered" evidence="1">
    <location>
        <begin position="1"/>
        <end position="50"/>
    </location>
</feature>
<protein>
    <submittedName>
        <fullName evidence="2">Uncharacterized protein</fullName>
    </submittedName>
</protein>
<organism evidence="2 3">
    <name type="scientific">Clarias magur</name>
    <name type="common">Asian catfish</name>
    <name type="synonym">Macropteronotus magur</name>
    <dbReference type="NCBI Taxonomy" id="1594786"/>
    <lineage>
        <taxon>Eukaryota</taxon>
        <taxon>Metazoa</taxon>
        <taxon>Chordata</taxon>
        <taxon>Craniata</taxon>
        <taxon>Vertebrata</taxon>
        <taxon>Euteleostomi</taxon>
        <taxon>Actinopterygii</taxon>
        <taxon>Neopterygii</taxon>
        <taxon>Teleostei</taxon>
        <taxon>Ostariophysi</taxon>
        <taxon>Siluriformes</taxon>
        <taxon>Clariidae</taxon>
        <taxon>Clarias</taxon>
    </lineage>
</organism>
<sequence>MTWLLDRKSAGDYEETPGSDLLLQLFGSSPTDPAKEAPEMSRHISQPPQR</sequence>
<reference evidence="2" key="1">
    <citation type="submission" date="2020-07" db="EMBL/GenBank/DDBJ databases">
        <title>Clarias magur genome sequencing, assembly and annotation.</title>
        <authorList>
            <person name="Kushwaha B."/>
            <person name="Kumar R."/>
            <person name="Das P."/>
            <person name="Joshi C.G."/>
            <person name="Kumar D."/>
            <person name="Nagpure N.S."/>
            <person name="Pandey M."/>
            <person name="Agarwal S."/>
            <person name="Srivastava S."/>
            <person name="Singh M."/>
            <person name="Sahoo L."/>
            <person name="Jayasankar P."/>
            <person name="Meher P.K."/>
            <person name="Koringa P.G."/>
            <person name="Iquebal M.A."/>
            <person name="Das S.P."/>
            <person name="Bit A."/>
            <person name="Patnaik S."/>
            <person name="Patel N."/>
            <person name="Shah T.M."/>
            <person name="Hinsu A."/>
            <person name="Jena J.K."/>
        </authorList>
    </citation>
    <scope>NUCLEOTIDE SEQUENCE</scope>
    <source>
        <strain evidence="2">CIFAMagur01</strain>
        <tissue evidence="2">Testis</tissue>
    </source>
</reference>
<proteinExistence type="predicted"/>
<keyword evidence="3" id="KW-1185">Reference proteome</keyword>
<comment type="caution">
    <text evidence="2">The sequence shown here is derived from an EMBL/GenBank/DDBJ whole genome shotgun (WGS) entry which is preliminary data.</text>
</comment>
<evidence type="ECO:0000313" key="3">
    <source>
        <dbReference type="Proteomes" id="UP000727407"/>
    </source>
</evidence>